<dbReference type="Gene3D" id="1.10.1200.270">
    <property type="entry name" value="Methyltransferase, alpha-helical capping domain"/>
    <property type="match status" value="1"/>
</dbReference>
<gene>
    <name evidence="3" type="primary">LOC106811893</name>
</gene>
<keyword evidence="2" id="KW-1185">Reference proteome</keyword>
<organism evidence="2 3">
    <name type="scientific">Priapulus caudatus</name>
    <name type="common">Priapulid worm</name>
    <dbReference type="NCBI Taxonomy" id="37621"/>
    <lineage>
        <taxon>Eukaryota</taxon>
        <taxon>Metazoa</taxon>
        <taxon>Ecdysozoa</taxon>
        <taxon>Scalidophora</taxon>
        <taxon>Priapulida</taxon>
        <taxon>Priapulimorpha</taxon>
        <taxon>Priapulimorphida</taxon>
        <taxon>Priapulidae</taxon>
        <taxon>Priapulus</taxon>
    </lineage>
</organism>
<dbReference type="GeneID" id="106811893"/>
<dbReference type="Gene3D" id="3.40.50.150">
    <property type="entry name" value="Vaccinia Virus protein VP39"/>
    <property type="match status" value="1"/>
</dbReference>
<dbReference type="InterPro" id="IPR029063">
    <property type="entry name" value="SAM-dependent_MTases_sf"/>
</dbReference>
<evidence type="ECO:0000313" key="2">
    <source>
        <dbReference type="Proteomes" id="UP000695022"/>
    </source>
</evidence>
<dbReference type="InterPro" id="IPR042086">
    <property type="entry name" value="MeTrfase_capping"/>
</dbReference>
<accession>A0ABM1EFZ0</accession>
<dbReference type="Proteomes" id="UP000695022">
    <property type="component" value="Unplaced"/>
</dbReference>
<reference evidence="3" key="1">
    <citation type="submission" date="2025-08" db="UniProtKB">
        <authorList>
            <consortium name="RefSeq"/>
        </authorList>
    </citation>
    <scope>IDENTIFICATION</scope>
</reference>
<feature type="region of interest" description="Disordered" evidence="1">
    <location>
        <begin position="48"/>
        <end position="135"/>
    </location>
</feature>
<feature type="compositionally biased region" description="Gly residues" evidence="1">
    <location>
        <begin position="62"/>
        <end position="96"/>
    </location>
</feature>
<proteinExistence type="predicted"/>
<feature type="region of interest" description="Disordered" evidence="1">
    <location>
        <begin position="188"/>
        <end position="208"/>
    </location>
</feature>
<dbReference type="SUPFAM" id="SSF53335">
    <property type="entry name" value="S-adenosyl-L-methionine-dependent methyltransferases"/>
    <property type="match status" value="1"/>
</dbReference>
<sequence>MAGTPGEQSACMSAGLEQLQQLASSMRHMTESFTYAIETFANIQGCGQATGSHNSREHGEGVQQGGGHGSVQQGGGHGSVQQGGGHVSVQQGGGHGSVQQVRPLATRGHVTATTVNRAERHDVLDPKSPPLTEGPIVTSAVSIAGVDREATRLIWPQDVGQVQGAENSSSAGSANSCTTRKRLLTLTGTTRLSHQASIPSPPSGPYRSDTGAALRDNAQTLDTAGLDGTISLCGKHASQHYGAPTDDVTEIIDEASLAVAVTHSSGSGQQEEWRSQMGKDDSQVLQLKTFELPVKRRKQAFTKDHVKEVLVFPPFDNITYVGISIPRGDTRERLAHRGLVSRMTIHWSWTSHKIKQEITALFRKQFGLAEGELLPYTYLRTLPGTKRLCQPDVPPTLEWNAREVLTAAGQGALYIMSHIHPAENVIDLTQEDANTAALHVKDVAKIDTAMVFSEVADRVIQSLEHTTATSNTFVMCEYGAADGLVSGKLMQTATELLYSKGFQVQLVYQEDRRCMRHRLVDTTQLVLQRRSQALVLMSGASFYGEVMPRCSVDFAFSFASLHRLSERNSLPKSRLRNGMSDVMTCEDKQQASTDWETVLLKRAAELKCGTLQIIAVLISY</sequence>
<evidence type="ECO:0000256" key="1">
    <source>
        <dbReference type="SAM" id="MobiDB-lite"/>
    </source>
</evidence>
<dbReference type="RefSeq" id="XP_014671111.1">
    <property type="nucleotide sequence ID" value="XM_014815625.1"/>
</dbReference>
<protein>
    <submittedName>
        <fullName evidence="3">Uncharacterized protein LOC106811893 isoform X1</fullName>
    </submittedName>
</protein>
<name>A0ABM1EFZ0_PRICU</name>
<evidence type="ECO:0000313" key="3">
    <source>
        <dbReference type="RefSeq" id="XP_014671111.1"/>
    </source>
</evidence>